<dbReference type="GO" id="GO:0005886">
    <property type="term" value="C:plasma membrane"/>
    <property type="evidence" value="ECO:0007669"/>
    <property type="project" value="UniProtKB-SubCell"/>
</dbReference>
<evidence type="ECO:0000313" key="9">
    <source>
        <dbReference type="EMBL" id="MBC8536729.1"/>
    </source>
</evidence>
<dbReference type="InterPro" id="IPR003760">
    <property type="entry name" value="PnrA-like"/>
</dbReference>
<proteinExistence type="inferred from homology"/>
<comment type="similarity">
    <text evidence="2">Belongs to the BMP lipoprotein family.</text>
</comment>
<dbReference type="EMBL" id="JACRSP010000003">
    <property type="protein sequence ID" value="MBC8536729.1"/>
    <property type="molecule type" value="Genomic_DNA"/>
</dbReference>
<evidence type="ECO:0000256" key="6">
    <source>
        <dbReference type="ARBA" id="ARBA00023288"/>
    </source>
</evidence>
<dbReference type="Gene3D" id="3.40.50.2300">
    <property type="match status" value="2"/>
</dbReference>
<feature type="region of interest" description="Disordered" evidence="7">
    <location>
        <begin position="28"/>
        <end position="50"/>
    </location>
</feature>
<comment type="caution">
    <text evidence="9">The sequence shown here is derived from an EMBL/GenBank/DDBJ whole genome shotgun (WGS) entry which is preliminary data.</text>
</comment>
<feature type="compositionally biased region" description="Low complexity" evidence="7">
    <location>
        <begin position="32"/>
        <end position="46"/>
    </location>
</feature>
<dbReference type="AlphaFoldDB" id="A0A926DG86"/>
<feature type="domain" description="ABC transporter substrate-binding protein PnrA-like" evidence="8">
    <location>
        <begin position="62"/>
        <end position="349"/>
    </location>
</feature>
<organism evidence="9 10">
    <name type="scientific">Feifania hominis</name>
    <dbReference type="NCBI Taxonomy" id="2763660"/>
    <lineage>
        <taxon>Bacteria</taxon>
        <taxon>Bacillati</taxon>
        <taxon>Bacillota</taxon>
        <taxon>Clostridia</taxon>
        <taxon>Eubacteriales</taxon>
        <taxon>Feifaniaceae</taxon>
        <taxon>Feifania</taxon>
    </lineage>
</organism>
<sequence>MRAHTRILALLTALILIVGLFTGCSDTKDPGTVDPGTTPGTDPGTDPGKDMDAKENMIALILNEGGLGDHGFNDGAAEGLKELERLYGIKSITVEPADVSQGELIIREVAEEGYGLIIIMDYTVMTETYKVVNDYPDQIFVPLGMPTSWRPEEKYANVVDSQFLLPEHTFLAGVAAAFVATDGNEIVDGVGNRPGVNIGCIFPTESVGFYRYFDAFQHGAHYYNDNVNIQVDYTVGNTDTALCQTVAENMIKNQNCDVIWTCCGTAGLGGLQACRMNNAFGIGVDNDQDAVEDGYILTSVVRDTGRNMVILGELWQEGTLLEQDEFIWGVGSEILRLTDMSVIEKHVTNPEKFQELKTLLADLKEQIASGELVPFDTYTHGEVRFEQWWADQKK</sequence>
<evidence type="ECO:0000313" key="10">
    <source>
        <dbReference type="Proteomes" id="UP000620366"/>
    </source>
</evidence>
<dbReference type="RefSeq" id="WP_249300569.1">
    <property type="nucleotide sequence ID" value="NZ_JACRSP010000003.1"/>
</dbReference>
<dbReference type="PANTHER" id="PTHR34296:SF2">
    <property type="entry name" value="ABC TRANSPORTER GUANOSINE-BINDING PROTEIN NUPN"/>
    <property type="match status" value="1"/>
</dbReference>
<keyword evidence="3" id="KW-1003">Cell membrane</keyword>
<evidence type="ECO:0000256" key="5">
    <source>
        <dbReference type="ARBA" id="ARBA00023136"/>
    </source>
</evidence>
<evidence type="ECO:0000256" key="4">
    <source>
        <dbReference type="ARBA" id="ARBA00022729"/>
    </source>
</evidence>
<dbReference type="PROSITE" id="PS51257">
    <property type="entry name" value="PROKAR_LIPOPROTEIN"/>
    <property type="match status" value="1"/>
</dbReference>
<evidence type="ECO:0000256" key="2">
    <source>
        <dbReference type="ARBA" id="ARBA00008610"/>
    </source>
</evidence>
<keyword evidence="5" id="KW-0472">Membrane</keyword>
<dbReference type="Proteomes" id="UP000620366">
    <property type="component" value="Unassembled WGS sequence"/>
</dbReference>
<keyword evidence="6" id="KW-0449">Lipoprotein</keyword>
<reference evidence="9" key="1">
    <citation type="submission" date="2020-08" db="EMBL/GenBank/DDBJ databases">
        <title>Genome public.</title>
        <authorList>
            <person name="Liu C."/>
            <person name="Sun Q."/>
        </authorList>
    </citation>
    <scope>NUCLEOTIDE SEQUENCE</scope>
    <source>
        <strain evidence="9">BX7</strain>
    </source>
</reference>
<dbReference type="SUPFAM" id="SSF53822">
    <property type="entry name" value="Periplasmic binding protein-like I"/>
    <property type="match status" value="1"/>
</dbReference>
<accession>A0A926DG86</accession>
<evidence type="ECO:0000256" key="1">
    <source>
        <dbReference type="ARBA" id="ARBA00004193"/>
    </source>
</evidence>
<dbReference type="InterPro" id="IPR028082">
    <property type="entry name" value="Peripla_BP_I"/>
</dbReference>
<keyword evidence="4" id="KW-0732">Signal</keyword>
<dbReference type="PANTHER" id="PTHR34296">
    <property type="entry name" value="TRANSCRIPTIONAL ACTIVATOR PROTEIN MED"/>
    <property type="match status" value="1"/>
</dbReference>
<comment type="subcellular location">
    <subcellularLocation>
        <location evidence="1">Cell membrane</location>
        <topology evidence="1">Lipid-anchor</topology>
    </subcellularLocation>
</comment>
<evidence type="ECO:0000256" key="3">
    <source>
        <dbReference type="ARBA" id="ARBA00022475"/>
    </source>
</evidence>
<keyword evidence="10" id="KW-1185">Reference proteome</keyword>
<dbReference type="InterPro" id="IPR050957">
    <property type="entry name" value="BMP_lipoprotein"/>
</dbReference>
<protein>
    <submittedName>
        <fullName evidence="9">BMP family ABC transporter substrate-binding protein</fullName>
    </submittedName>
</protein>
<dbReference type="Pfam" id="PF02608">
    <property type="entry name" value="Bmp"/>
    <property type="match status" value="1"/>
</dbReference>
<evidence type="ECO:0000259" key="8">
    <source>
        <dbReference type="Pfam" id="PF02608"/>
    </source>
</evidence>
<name>A0A926DG86_9FIRM</name>
<gene>
    <name evidence="9" type="ORF">H8695_08530</name>
</gene>
<evidence type="ECO:0000256" key="7">
    <source>
        <dbReference type="SAM" id="MobiDB-lite"/>
    </source>
</evidence>